<dbReference type="EMBL" id="LLZU01000039">
    <property type="protein sequence ID" value="KRV46460.1"/>
    <property type="molecule type" value="Genomic_DNA"/>
</dbReference>
<dbReference type="eggNOG" id="COG5426">
    <property type="taxonomic scope" value="Bacteria"/>
</dbReference>
<proteinExistence type="predicted"/>
<reference evidence="2 3" key="1">
    <citation type="submission" date="2015-10" db="EMBL/GenBank/DDBJ databases">
        <title>Draft genome sequence of pyrrolomycin-producing Streptomyces vitaminophilus.</title>
        <authorList>
            <person name="Graham D.E."/>
            <person name="Mahan K.M."/>
            <person name="Klingeman D.M."/>
            <person name="Hettich R.L."/>
            <person name="Parry R.J."/>
        </authorList>
    </citation>
    <scope>NUCLEOTIDE SEQUENCE [LARGE SCALE GENOMIC DNA]</scope>
    <source>
        <strain evidence="2 3">ATCC 31673</strain>
    </source>
</reference>
<dbReference type="InterPro" id="IPR029062">
    <property type="entry name" value="Class_I_gatase-like"/>
</dbReference>
<protein>
    <submittedName>
        <fullName evidence="2">Cytoplasmic protein</fullName>
    </submittedName>
</protein>
<dbReference type="OrthoDB" id="9781333at2"/>
<dbReference type="PANTHER" id="PTHR37947">
    <property type="entry name" value="BLL2462 PROTEIN"/>
    <property type="match status" value="1"/>
</dbReference>
<dbReference type="InterPro" id="IPR010768">
    <property type="entry name" value="GATase1-like"/>
</dbReference>
<dbReference type="Gene3D" id="3.40.50.880">
    <property type="match status" value="1"/>
</dbReference>
<dbReference type="SUPFAM" id="SSF52317">
    <property type="entry name" value="Class I glutamine amidotransferase-like"/>
    <property type="match status" value="1"/>
</dbReference>
<dbReference type="Pfam" id="PF07090">
    <property type="entry name" value="GATase1_like"/>
    <property type="match status" value="1"/>
</dbReference>
<dbReference type="PANTHER" id="PTHR37947:SF1">
    <property type="entry name" value="BLL2462 PROTEIN"/>
    <property type="match status" value="1"/>
</dbReference>
<accession>A0A0T6LKU5</accession>
<dbReference type="Proteomes" id="UP000050867">
    <property type="component" value="Unassembled WGS sequence"/>
</dbReference>
<dbReference type="CDD" id="cd03143">
    <property type="entry name" value="A4_beta-galactosidase_middle_domain"/>
    <property type="match status" value="1"/>
</dbReference>
<feature type="domain" description="Putative glutamine amidotransferase" evidence="1">
    <location>
        <begin position="3"/>
        <end position="246"/>
    </location>
</feature>
<organism evidence="2 3">
    <name type="scientific">Wenjunlia vitaminophila</name>
    <name type="common">Streptomyces vitaminophilus</name>
    <dbReference type="NCBI Taxonomy" id="76728"/>
    <lineage>
        <taxon>Bacteria</taxon>
        <taxon>Bacillati</taxon>
        <taxon>Actinomycetota</taxon>
        <taxon>Actinomycetes</taxon>
        <taxon>Kitasatosporales</taxon>
        <taxon>Streptomycetaceae</taxon>
        <taxon>Wenjunlia</taxon>
    </lineage>
</organism>
<keyword evidence="3" id="KW-1185">Reference proteome</keyword>
<sequence length="263" mass="28162">MSRVLLAGESWTTTSTHTKGFDSFVTSTYAEGAGPFLKALRSAGHEVTYLPNHVAADHFPSTEAELDSFDLVVLSDIGANTLLLSAATFLAGTRTPNRLDALASWVRAGGSLLMVGGYLSFQGIEAKANYVNTAIADVLPVEMESGDDREETPHGVAPVVTNPEHPVTRGLPRVWPQILGFQRVRARAGADVLVEVDGQPLAVTGRAGKGRVMAFTSDMGPHWLPDDFVTWSGYDPFWQQSVRWLCSATPGPAADRLQAVSAP</sequence>
<evidence type="ECO:0000313" key="3">
    <source>
        <dbReference type="Proteomes" id="UP000050867"/>
    </source>
</evidence>
<dbReference type="AlphaFoldDB" id="A0A0T6LKU5"/>
<comment type="caution">
    <text evidence="2">The sequence shown here is derived from an EMBL/GenBank/DDBJ whole genome shotgun (WGS) entry which is preliminary data.</text>
</comment>
<name>A0A0T6LKU5_WENVI</name>
<gene>
    <name evidence="2" type="ORF">AQ490_11215</name>
</gene>
<evidence type="ECO:0000259" key="1">
    <source>
        <dbReference type="Pfam" id="PF07090"/>
    </source>
</evidence>
<dbReference type="STRING" id="76728.AQ490_11215"/>
<evidence type="ECO:0000313" key="2">
    <source>
        <dbReference type="EMBL" id="KRV46460.1"/>
    </source>
</evidence>
<dbReference type="RefSeq" id="WP_018386545.1">
    <property type="nucleotide sequence ID" value="NZ_LLZU01000039.1"/>
</dbReference>